<dbReference type="EMBL" id="SKBM01000003">
    <property type="protein sequence ID" value="TCZ65309.1"/>
    <property type="molecule type" value="Genomic_DNA"/>
</dbReference>
<reference evidence="2 3" key="1">
    <citation type="submission" date="2019-03" db="EMBL/GenBank/DDBJ databases">
        <title>Paracraurococcus aquatilis NE82 genome sequence.</title>
        <authorList>
            <person name="Zhao Y."/>
            <person name="Du Z."/>
        </authorList>
    </citation>
    <scope>NUCLEOTIDE SEQUENCE [LARGE SCALE GENOMIC DNA]</scope>
    <source>
        <strain evidence="2 3">NE82</strain>
    </source>
</reference>
<name>A0A4R4DRU9_9PROT</name>
<dbReference type="AlphaFoldDB" id="A0A4R4DRU9"/>
<accession>A0A4R4DRU9</accession>
<keyword evidence="1" id="KW-0472">Membrane</keyword>
<keyword evidence="1" id="KW-1133">Transmembrane helix</keyword>
<comment type="caution">
    <text evidence="2">The sequence shown here is derived from an EMBL/GenBank/DDBJ whole genome shotgun (WGS) entry which is preliminary data.</text>
</comment>
<dbReference type="OrthoDB" id="8115457at2"/>
<proteinExistence type="predicted"/>
<evidence type="ECO:0000313" key="3">
    <source>
        <dbReference type="Proteomes" id="UP000295023"/>
    </source>
</evidence>
<protein>
    <submittedName>
        <fullName evidence="2">Uncharacterized protein</fullName>
    </submittedName>
</protein>
<gene>
    <name evidence="2" type="ORF">EXY23_03795</name>
</gene>
<feature type="transmembrane region" description="Helical" evidence="1">
    <location>
        <begin position="48"/>
        <end position="68"/>
    </location>
</feature>
<dbReference type="Proteomes" id="UP000295023">
    <property type="component" value="Unassembled WGS sequence"/>
</dbReference>
<evidence type="ECO:0000313" key="2">
    <source>
        <dbReference type="EMBL" id="TCZ65309.1"/>
    </source>
</evidence>
<sequence length="97" mass="10351">MPLLRHLALQVATGFGIAAVFVAALLLADPGGIGRLLLSPSAGWLPIGLLWLFTGMTFGMAQFAVSLLPAPEREDRGRLVPIPAHARAVRRRRTPSS</sequence>
<dbReference type="RefSeq" id="WP_132284736.1">
    <property type="nucleotide sequence ID" value="NZ_SKBM01000003.1"/>
</dbReference>
<organism evidence="2 3">
    <name type="scientific">Roseicella aquatilis</name>
    <dbReference type="NCBI Taxonomy" id="2527868"/>
    <lineage>
        <taxon>Bacteria</taxon>
        <taxon>Pseudomonadati</taxon>
        <taxon>Pseudomonadota</taxon>
        <taxon>Alphaproteobacteria</taxon>
        <taxon>Acetobacterales</taxon>
        <taxon>Roseomonadaceae</taxon>
        <taxon>Roseicella</taxon>
    </lineage>
</organism>
<feature type="transmembrane region" description="Helical" evidence="1">
    <location>
        <begin position="7"/>
        <end position="28"/>
    </location>
</feature>
<evidence type="ECO:0000256" key="1">
    <source>
        <dbReference type="SAM" id="Phobius"/>
    </source>
</evidence>
<keyword evidence="1" id="KW-0812">Transmembrane</keyword>
<keyword evidence="3" id="KW-1185">Reference proteome</keyword>